<reference evidence="3" key="1">
    <citation type="submission" date="2019-03" db="EMBL/GenBank/DDBJ databases">
        <title>Evidence of extensive intraspecific noncoding reshuffling in a 169kb mitochondrial genome of basidiomycete fungus.</title>
        <authorList>
            <person name="Lee H.-H."/>
            <person name="Ke H.-M."/>
            <person name="Lin C.-Y.I."/>
            <person name="Lee T.J."/>
            <person name="Chung C.-L."/>
            <person name="Tsai I.J."/>
        </authorList>
    </citation>
    <scope>NUCLEOTIDE SEQUENCE</scope>
    <source>
        <strain evidence="3">FP133613</strain>
    </source>
</reference>
<keyword evidence="2" id="KW-0472">Membrane</keyword>
<geneLocation type="mitochondrion" evidence="3"/>
<proteinExistence type="predicted"/>
<name>A0A5B9RKB3_CONSH</name>
<evidence type="ECO:0000256" key="1">
    <source>
        <dbReference type="SAM" id="MobiDB-lite"/>
    </source>
</evidence>
<dbReference type="AlphaFoldDB" id="A0A5B9RKB3"/>
<organism evidence="3">
    <name type="scientific">Coniferiporia sulphurascens</name>
    <name type="common">Laminated root rot fungus</name>
    <name type="synonym">Phellinidium sulphurascens</name>
    <dbReference type="NCBI Taxonomy" id="175648"/>
    <lineage>
        <taxon>Eukaryota</taxon>
        <taxon>Fungi</taxon>
        <taxon>Dikarya</taxon>
        <taxon>Basidiomycota</taxon>
        <taxon>Agaricomycotina</taxon>
        <taxon>Agaricomycetes</taxon>
        <taxon>Hymenochaetales</taxon>
        <taxon>Hymenochaetaceae</taxon>
        <taxon>Coniferiporia</taxon>
    </lineage>
</organism>
<evidence type="ECO:0000313" key="3">
    <source>
        <dbReference type="EMBL" id="QEG57185.1"/>
    </source>
</evidence>
<keyword evidence="3" id="KW-0496">Mitochondrion</keyword>
<keyword evidence="2" id="KW-0812">Transmembrane</keyword>
<protein>
    <submittedName>
        <fullName evidence="3">Uncharacterized protein</fullName>
    </submittedName>
</protein>
<evidence type="ECO:0000256" key="2">
    <source>
        <dbReference type="SAM" id="Phobius"/>
    </source>
</evidence>
<gene>
    <name evidence="3" type="ORF">PSUO_000064</name>
</gene>
<dbReference type="EMBL" id="MK623260">
    <property type="protein sequence ID" value="QEG57185.1"/>
    <property type="molecule type" value="Genomic_DNA"/>
</dbReference>
<feature type="transmembrane region" description="Helical" evidence="2">
    <location>
        <begin position="23"/>
        <end position="42"/>
    </location>
</feature>
<accession>A0A5B9RKB3</accession>
<sequence length="265" mass="29444">MNTQLIQNIIVIRSAYLVPSLQFQLTPIIAMLVFIALVSLYINDIHVQSIGPEGGLLAAASLPSKPRYGDKLPPASTPKAKAKGSTGILNSSIPKDTESSSSIYSLIKSRLSSKATIPGLAGASVLRGSLKTTSRTYATLKTNIKNLFLQIFPILGHPYFKYITLIFKWLVRVWALFNLGITIWYLYYNGLFPTMWAVWYYIYNQVGVIFDLYWDGVAKFLDYCNKIIKGGTGGVPHSPLGRDRQTTISVAIRKLEPNLEKLSGY</sequence>
<feature type="region of interest" description="Disordered" evidence="1">
    <location>
        <begin position="70"/>
        <end position="98"/>
    </location>
</feature>
<keyword evidence="2" id="KW-1133">Transmembrane helix</keyword>